<evidence type="ECO:0000313" key="10">
    <source>
        <dbReference type="RefSeq" id="XP_031415944.1"/>
    </source>
</evidence>
<dbReference type="PROSITE" id="PS50089">
    <property type="entry name" value="ZF_RING_2"/>
    <property type="match status" value="1"/>
</dbReference>
<dbReference type="InterPro" id="IPR006574">
    <property type="entry name" value="PRY"/>
</dbReference>
<dbReference type="PROSITE" id="PS50188">
    <property type="entry name" value="B302_SPRY"/>
    <property type="match status" value="1"/>
</dbReference>
<keyword evidence="4" id="KW-0862">Zinc</keyword>
<dbReference type="Gene3D" id="2.60.120.920">
    <property type="match status" value="1"/>
</dbReference>
<keyword evidence="5" id="KW-0391">Immunity</keyword>
<sequence length="328" mass="37235">MARCMVSWLPQKSQLKQLLTCPVCQDIFEDPRQLPCGHSLCMRCLDGMLKSRSLGQPFSCPNCRACFGPLIGVHKSYTLHSIVEDFNAASHQEEKKPREQSDHVNYNRVLFLLLAVTIICICNAFLCSVENHTLTETVQRQHTLLLRYHPEITDLTLNKDTASPYLVMSQDLLTVQRVNDEQLYPPHPARFTEAPQVLSTQCVSSGSHYWELEAEGYWDIAVAYESISRKTRFGSFGNNQESWSLTHDRKGRLFAYHEGVKVKISKSLMHNRVGVVVDFQKGAITFNEVGAMWNHLHTFKASLNQPVCLGLGLYKAGLHTRISVKKNL</sequence>
<organism evidence="9 10">
    <name type="scientific">Clupea harengus</name>
    <name type="common">Atlantic herring</name>
    <dbReference type="NCBI Taxonomy" id="7950"/>
    <lineage>
        <taxon>Eukaryota</taxon>
        <taxon>Metazoa</taxon>
        <taxon>Chordata</taxon>
        <taxon>Craniata</taxon>
        <taxon>Vertebrata</taxon>
        <taxon>Euteleostomi</taxon>
        <taxon>Actinopterygii</taxon>
        <taxon>Neopterygii</taxon>
        <taxon>Teleostei</taxon>
        <taxon>Clupei</taxon>
        <taxon>Clupeiformes</taxon>
        <taxon>Clupeoidei</taxon>
        <taxon>Clupeidae</taxon>
        <taxon>Clupea</taxon>
    </lineage>
</organism>
<evidence type="ECO:0000256" key="2">
    <source>
        <dbReference type="ARBA" id="ARBA00022723"/>
    </source>
</evidence>
<evidence type="ECO:0000259" key="8">
    <source>
        <dbReference type="PROSITE" id="PS50188"/>
    </source>
</evidence>
<dbReference type="GO" id="GO:0045087">
    <property type="term" value="P:innate immune response"/>
    <property type="evidence" value="ECO:0007669"/>
    <property type="project" value="UniProtKB-KW"/>
</dbReference>
<dbReference type="SUPFAM" id="SSF57850">
    <property type="entry name" value="RING/U-box"/>
    <property type="match status" value="1"/>
</dbReference>
<dbReference type="SMART" id="SM00184">
    <property type="entry name" value="RING"/>
    <property type="match status" value="1"/>
</dbReference>
<dbReference type="PRINTS" id="PR01407">
    <property type="entry name" value="BUTYPHLNCDUF"/>
</dbReference>
<evidence type="ECO:0000313" key="9">
    <source>
        <dbReference type="Proteomes" id="UP000515152"/>
    </source>
</evidence>
<dbReference type="PANTHER" id="PTHR25465:SF73">
    <property type="entry name" value="E3 UBIQUITIN_ISG15 LIGASE TRIM25 ISOFORM X1"/>
    <property type="match status" value="1"/>
</dbReference>
<evidence type="ECO:0000256" key="5">
    <source>
        <dbReference type="ARBA" id="ARBA00022859"/>
    </source>
</evidence>
<dbReference type="InterPro" id="IPR013083">
    <property type="entry name" value="Znf_RING/FYVE/PHD"/>
</dbReference>
<dbReference type="Pfam" id="PF00622">
    <property type="entry name" value="SPRY"/>
    <property type="match status" value="1"/>
</dbReference>
<feature type="domain" description="RING-type" evidence="7">
    <location>
        <begin position="21"/>
        <end position="64"/>
    </location>
</feature>
<dbReference type="AlphaFoldDB" id="A0A6P8EUT5"/>
<protein>
    <submittedName>
        <fullName evidence="10">Tripartite motif-containing protein 14-like</fullName>
    </submittedName>
</protein>
<dbReference type="SMART" id="SM00449">
    <property type="entry name" value="SPRY"/>
    <property type="match status" value="1"/>
</dbReference>
<dbReference type="InterPro" id="IPR051051">
    <property type="entry name" value="E3_ubiq-ligase_TRIM/RNF"/>
</dbReference>
<dbReference type="PANTHER" id="PTHR25465">
    <property type="entry name" value="B-BOX DOMAIN CONTAINING"/>
    <property type="match status" value="1"/>
</dbReference>
<dbReference type="GeneID" id="116218426"/>
<evidence type="ECO:0000256" key="4">
    <source>
        <dbReference type="ARBA" id="ARBA00022833"/>
    </source>
</evidence>
<dbReference type="InterPro" id="IPR017907">
    <property type="entry name" value="Znf_RING_CS"/>
</dbReference>
<dbReference type="Pfam" id="PF13765">
    <property type="entry name" value="PRY"/>
    <property type="match status" value="1"/>
</dbReference>
<gene>
    <name evidence="10" type="primary">LOC116218426</name>
</gene>
<dbReference type="OrthoDB" id="6105938at2759"/>
<dbReference type="InterPro" id="IPR013320">
    <property type="entry name" value="ConA-like_dom_sf"/>
</dbReference>
<dbReference type="GO" id="GO:0005737">
    <property type="term" value="C:cytoplasm"/>
    <property type="evidence" value="ECO:0007669"/>
    <property type="project" value="UniProtKB-ARBA"/>
</dbReference>
<dbReference type="RefSeq" id="XP_031415944.1">
    <property type="nucleotide sequence ID" value="XM_031560084.1"/>
</dbReference>
<dbReference type="InterPro" id="IPR003877">
    <property type="entry name" value="SPRY_dom"/>
</dbReference>
<evidence type="ECO:0000259" key="7">
    <source>
        <dbReference type="PROSITE" id="PS50089"/>
    </source>
</evidence>
<dbReference type="Proteomes" id="UP000515152">
    <property type="component" value="Chromosome 22"/>
</dbReference>
<name>A0A6P8EUT5_CLUHA</name>
<keyword evidence="2" id="KW-0479">Metal-binding</keyword>
<dbReference type="InterPro" id="IPR001841">
    <property type="entry name" value="Znf_RING"/>
</dbReference>
<dbReference type="Gene3D" id="3.30.40.10">
    <property type="entry name" value="Zinc/RING finger domain, C3HC4 (zinc finger)"/>
    <property type="match status" value="1"/>
</dbReference>
<evidence type="ECO:0000256" key="1">
    <source>
        <dbReference type="ARBA" id="ARBA00022588"/>
    </source>
</evidence>
<evidence type="ECO:0000256" key="3">
    <source>
        <dbReference type="ARBA" id="ARBA00022771"/>
    </source>
</evidence>
<keyword evidence="1" id="KW-0399">Innate immunity</keyword>
<accession>A0A6P8EUT5</accession>
<dbReference type="InterPro" id="IPR001870">
    <property type="entry name" value="B30.2/SPRY"/>
</dbReference>
<evidence type="ECO:0000256" key="6">
    <source>
        <dbReference type="PROSITE-ProRule" id="PRU00175"/>
    </source>
</evidence>
<reference evidence="10" key="1">
    <citation type="submission" date="2025-08" db="UniProtKB">
        <authorList>
            <consortium name="RefSeq"/>
        </authorList>
    </citation>
    <scope>IDENTIFICATION</scope>
</reference>
<dbReference type="InterPro" id="IPR043136">
    <property type="entry name" value="B30.2/SPRY_sf"/>
</dbReference>
<dbReference type="SMART" id="SM00589">
    <property type="entry name" value="PRY"/>
    <property type="match status" value="1"/>
</dbReference>
<dbReference type="SUPFAM" id="SSF49899">
    <property type="entry name" value="Concanavalin A-like lectins/glucanases"/>
    <property type="match status" value="1"/>
</dbReference>
<feature type="domain" description="B30.2/SPRY" evidence="8">
    <location>
        <begin position="135"/>
        <end position="328"/>
    </location>
</feature>
<dbReference type="InterPro" id="IPR027370">
    <property type="entry name" value="Znf-RING_euk"/>
</dbReference>
<keyword evidence="9" id="KW-1185">Reference proteome</keyword>
<dbReference type="Pfam" id="PF13445">
    <property type="entry name" value="zf-RING_UBOX"/>
    <property type="match status" value="1"/>
</dbReference>
<dbReference type="PROSITE" id="PS00518">
    <property type="entry name" value="ZF_RING_1"/>
    <property type="match status" value="1"/>
</dbReference>
<dbReference type="InterPro" id="IPR003879">
    <property type="entry name" value="Butyrophylin_SPRY"/>
</dbReference>
<dbReference type="KEGG" id="char:116218426"/>
<dbReference type="GO" id="GO:0008270">
    <property type="term" value="F:zinc ion binding"/>
    <property type="evidence" value="ECO:0007669"/>
    <property type="project" value="UniProtKB-KW"/>
</dbReference>
<keyword evidence="3 6" id="KW-0863">Zinc-finger</keyword>
<proteinExistence type="predicted"/>